<evidence type="ECO:0000313" key="1">
    <source>
        <dbReference type="EMBL" id="GAA2351919.1"/>
    </source>
</evidence>
<dbReference type="EMBL" id="BAAASX010000029">
    <property type="protein sequence ID" value="GAA2351919.1"/>
    <property type="molecule type" value="Genomic_DNA"/>
</dbReference>
<accession>A0ABN3GHR0</accession>
<evidence type="ECO:0000313" key="2">
    <source>
        <dbReference type="Proteomes" id="UP001501584"/>
    </source>
</evidence>
<protein>
    <recommendedName>
        <fullName evidence="3">Helix-turn-helix DNA binding domain protein</fullName>
    </recommendedName>
</protein>
<proteinExistence type="predicted"/>
<comment type="caution">
    <text evidence="1">The sequence shown here is derived from an EMBL/GenBank/DDBJ whole genome shotgun (WGS) entry which is preliminary data.</text>
</comment>
<organism evidence="1 2">
    <name type="scientific">Glycomyces rutgersensis</name>
    <dbReference type="NCBI Taxonomy" id="58115"/>
    <lineage>
        <taxon>Bacteria</taxon>
        <taxon>Bacillati</taxon>
        <taxon>Actinomycetota</taxon>
        <taxon>Actinomycetes</taxon>
        <taxon>Glycomycetales</taxon>
        <taxon>Glycomycetaceae</taxon>
        <taxon>Glycomyces</taxon>
    </lineage>
</organism>
<dbReference type="Proteomes" id="UP001501584">
    <property type="component" value="Unassembled WGS sequence"/>
</dbReference>
<keyword evidence="2" id="KW-1185">Reference proteome</keyword>
<name>A0ABN3GHR0_9ACTN</name>
<gene>
    <name evidence="1" type="ORF">GCM10010403_52070</name>
</gene>
<sequence>MQSAYTSGMTDANLVGTRPWHTDDVDLDELARLAEAYRRAQGEADELRPKLFAAIREASGDDETKQVDIVNATGFTREHIRRIVKAQAKTSK</sequence>
<reference evidence="1 2" key="1">
    <citation type="journal article" date="2019" name="Int. J. Syst. Evol. Microbiol.">
        <title>The Global Catalogue of Microorganisms (GCM) 10K type strain sequencing project: providing services to taxonomists for standard genome sequencing and annotation.</title>
        <authorList>
            <consortium name="The Broad Institute Genomics Platform"/>
            <consortium name="The Broad Institute Genome Sequencing Center for Infectious Disease"/>
            <person name="Wu L."/>
            <person name="Ma J."/>
        </authorList>
    </citation>
    <scope>NUCLEOTIDE SEQUENCE [LARGE SCALE GENOMIC DNA]</scope>
    <source>
        <strain evidence="1 2">JCM 6238</strain>
    </source>
</reference>
<evidence type="ECO:0008006" key="3">
    <source>
        <dbReference type="Google" id="ProtNLM"/>
    </source>
</evidence>